<evidence type="ECO:0000313" key="5">
    <source>
        <dbReference type="Proteomes" id="UP001145087"/>
    </source>
</evidence>
<dbReference type="InterPro" id="IPR011650">
    <property type="entry name" value="Peptidase_M20_dimer"/>
</dbReference>
<dbReference type="NCBIfam" id="TIGR01891">
    <property type="entry name" value="amidohydrolases"/>
    <property type="match status" value="1"/>
</dbReference>
<dbReference type="Pfam" id="PF01546">
    <property type="entry name" value="Peptidase_M20"/>
    <property type="match status" value="1"/>
</dbReference>
<dbReference type="InterPro" id="IPR002933">
    <property type="entry name" value="Peptidase_M20"/>
</dbReference>
<dbReference type="PANTHER" id="PTHR11014">
    <property type="entry name" value="PEPTIDASE M20 FAMILY MEMBER"/>
    <property type="match status" value="1"/>
</dbReference>
<gene>
    <name evidence="4" type="ORF">OU798_10935</name>
</gene>
<dbReference type="AlphaFoldDB" id="A0A9X3F6U8"/>
<feature type="binding site" evidence="2">
    <location>
        <position position="195"/>
    </location>
    <ligand>
        <name>Mn(2+)</name>
        <dbReference type="ChEBI" id="CHEBI:29035"/>
        <label>2</label>
    </ligand>
</feature>
<dbReference type="GO" id="GO:0046872">
    <property type="term" value="F:metal ion binding"/>
    <property type="evidence" value="ECO:0007669"/>
    <property type="project" value="UniProtKB-KW"/>
</dbReference>
<organism evidence="4 5">
    <name type="scientific">Draconibacterium aestuarii</name>
    <dbReference type="NCBI Taxonomy" id="2998507"/>
    <lineage>
        <taxon>Bacteria</taxon>
        <taxon>Pseudomonadati</taxon>
        <taxon>Bacteroidota</taxon>
        <taxon>Bacteroidia</taxon>
        <taxon>Marinilabiliales</taxon>
        <taxon>Prolixibacteraceae</taxon>
        <taxon>Draconibacterium</taxon>
    </lineage>
</organism>
<comment type="caution">
    <text evidence="4">The sequence shown here is derived from an EMBL/GenBank/DDBJ whole genome shotgun (WGS) entry which is preliminary data.</text>
</comment>
<dbReference type="FunFam" id="3.30.70.360:FF:000001">
    <property type="entry name" value="N-acetyldiaminopimelate deacetylase"/>
    <property type="match status" value="1"/>
</dbReference>
<keyword evidence="5" id="KW-1185">Reference proteome</keyword>
<dbReference type="InterPro" id="IPR017439">
    <property type="entry name" value="Amidohydrolase"/>
</dbReference>
<evidence type="ECO:0000256" key="2">
    <source>
        <dbReference type="PIRSR" id="PIRSR005962-1"/>
    </source>
</evidence>
<evidence type="ECO:0000256" key="1">
    <source>
        <dbReference type="ARBA" id="ARBA00022801"/>
    </source>
</evidence>
<dbReference type="PIRSF" id="PIRSF005962">
    <property type="entry name" value="Pept_M20D_amidohydro"/>
    <property type="match status" value="1"/>
</dbReference>
<keyword evidence="2" id="KW-0464">Manganese</keyword>
<dbReference type="PANTHER" id="PTHR11014:SF63">
    <property type="entry name" value="METALLOPEPTIDASE, PUTATIVE (AFU_ORTHOLOGUE AFUA_6G09600)-RELATED"/>
    <property type="match status" value="1"/>
</dbReference>
<feature type="binding site" evidence="2">
    <location>
        <position position="410"/>
    </location>
    <ligand>
        <name>Mn(2+)</name>
        <dbReference type="ChEBI" id="CHEBI:29035"/>
        <label>2</label>
    </ligand>
</feature>
<keyword evidence="1" id="KW-0378">Hydrolase</keyword>
<feature type="binding site" evidence="2">
    <location>
        <position position="132"/>
    </location>
    <ligand>
        <name>Mn(2+)</name>
        <dbReference type="ChEBI" id="CHEBI:29035"/>
        <label>2</label>
    </ligand>
</feature>
<feature type="domain" description="Peptidase M20 dimerisation" evidence="3">
    <location>
        <begin position="215"/>
        <end position="310"/>
    </location>
</feature>
<sequence>MNSKFWLIFIVMTLSIGVNAQMANKIRSEAKKQTEYSFELCKYLHQNPELSFHEFETAKRLVKELTELGFEVSENFGGNSVVGVFKNGEGPTVLLRTDMDALPVEEKTGLKFASTVKTETEAGDEVSVMHACGHDIHMSTWTGTVRTLVALKNEWKGTLLVIAQQAEECSGGAGEAIEAGLFASFPTPDYALAYHINPELESGQIGLVGGPVFAGVKTAEITVYGKGGHGAYPQKCIDPIVIASRIVLDLQTIVSREINPLEPVVVTVGSIHGGTRPNIIPDEVKMELTLRYYSDEAIEKVTAAIKRISYSAARTAGVAEDKLPLVYVSLVETPPVLNNEKLSIKLKSTASELIGAENIIKTSPEMVGEDFGKYGRTLENIPICLIWLGSTNPELMKELKAEGKKPFPLHSHKLNPDYENTIETGITVMAGNVIGLMKK</sequence>
<dbReference type="Gene3D" id="3.40.630.10">
    <property type="entry name" value="Zn peptidases"/>
    <property type="match status" value="1"/>
</dbReference>
<comment type="cofactor">
    <cofactor evidence="2">
        <name>Mn(2+)</name>
        <dbReference type="ChEBI" id="CHEBI:29035"/>
    </cofactor>
    <text evidence="2">The Mn(2+) ion enhances activity.</text>
</comment>
<evidence type="ECO:0000313" key="4">
    <source>
        <dbReference type="EMBL" id="MCY1720862.1"/>
    </source>
</evidence>
<keyword evidence="2" id="KW-0479">Metal-binding</keyword>
<proteinExistence type="predicted"/>
<accession>A0A9X3F6U8</accession>
<feature type="binding site" evidence="2">
    <location>
        <position position="134"/>
    </location>
    <ligand>
        <name>Mn(2+)</name>
        <dbReference type="ChEBI" id="CHEBI:29035"/>
        <label>2</label>
    </ligand>
</feature>
<dbReference type="Gene3D" id="3.30.70.360">
    <property type="match status" value="1"/>
</dbReference>
<dbReference type="SUPFAM" id="SSF53187">
    <property type="entry name" value="Zn-dependent exopeptidases"/>
    <property type="match status" value="1"/>
</dbReference>
<dbReference type="GO" id="GO:0050118">
    <property type="term" value="F:N-acetyldiaminopimelate deacetylase activity"/>
    <property type="evidence" value="ECO:0007669"/>
    <property type="project" value="UniProtKB-ARBA"/>
</dbReference>
<dbReference type="Proteomes" id="UP001145087">
    <property type="component" value="Unassembled WGS sequence"/>
</dbReference>
<reference evidence="4" key="1">
    <citation type="submission" date="2022-11" db="EMBL/GenBank/DDBJ databases">
        <title>Marilongibacter aestuarii gen. nov., sp. nov., isolated from tidal flat sediment.</title>
        <authorList>
            <person name="Jiayan W."/>
        </authorList>
    </citation>
    <scope>NUCLEOTIDE SEQUENCE</scope>
    <source>
        <strain evidence="4">Z1-6</strain>
    </source>
</reference>
<name>A0A9X3F6U8_9BACT</name>
<dbReference type="RefSeq" id="WP_343333195.1">
    <property type="nucleotide sequence ID" value="NZ_JAPOHD010000022.1"/>
</dbReference>
<dbReference type="GO" id="GO:0019877">
    <property type="term" value="P:diaminopimelate biosynthetic process"/>
    <property type="evidence" value="ECO:0007669"/>
    <property type="project" value="UniProtKB-ARBA"/>
</dbReference>
<dbReference type="EMBL" id="JAPOHD010000022">
    <property type="protein sequence ID" value="MCY1720862.1"/>
    <property type="molecule type" value="Genomic_DNA"/>
</dbReference>
<protein>
    <submittedName>
        <fullName evidence="4">Amidohydrolase</fullName>
    </submittedName>
</protein>
<feature type="binding site" evidence="2">
    <location>
        <position position="168"/>
    </location>
    <ligand>
        <name>Mn(2+)</name>
        <dbReference type="ChEBI" id="CHEBI:29035"/>
        <label>2</label>
    </ligand>
</feature>
<dbReference type="Pfam" id="PF07687">
    <property type="entry name" value="M20_dimer"/>
    <property type="match status" value="1"/>
</dbReference>
<evidence type="ECO:0000259" key="3">
    <source>
        <dbReference type="Pfam" id="PF07687"/>
    </source>
</evidence>
<dbReference type="InterPro" id="IPR036264">
    <property type="entry name" value="Bact_exopeptidase_dim_dom"/>
</dbReference>
<dbReference type="SUPFAM" id="SSF55031">
    <property type="entry name" value="Bacterial exopeptidase dimerisation domain"/>
    <property type="match status" value="1"/>
</dbReference>